<sequence>SLFDKGRVSPALKACPIYLVLNEDLGERGAHYYAYQLLKEPKQPTAVYARVEADRYRNQVNRLTSRTQAAAHGREQKKTLHPIRVNRSYKQQRRQISRITMDKNLKDEHVLIP</sequence>
<reference evidence="1 2" key="1">
    <citation type="submission" date="2013-11" db="EMBL/GenBank/DDBJ databases">
        <title>The Genome Sequence of Phytophthora parasitica CJ01A1.</title>
        <authorList>
            <consortium name="The Broad Institute Genomics Platform"/>
            <person name="Russ C."/>
            <person name="Tyler B."/>
            <person name="Panabieres F."/>
            <person name="Shan W."/>
            <person name="Tripathy S."/>
            <person name="Grunwald N."/>
            <person name="Machado M."/>
            <person name="Johnson C.S."/>
            <person name="Walker B."/>
            <person name="Young S.K."/>
            <person name="Zeng Q."/>
            <person name="Gargeya S."/>
            <person name="Fitzgerald M."/>
            <person name="Haas B."/>
            <person name="Abouelleil A."/>
            <person name="Allen A.W."/>
            <person name="Alvarado L."/>
            <person name="Arachchi H.M."/>
            <person name="Berlin A.M."/>
            <person name="Chapman S.B."/>
            <person name="Gainer-Dewar J."/>
            <person name="Goldberg J."/>
            <person name="Griggs A."/>
            <person name="Gujja S."/>
            <person name="Hansen M."/>
            <person name="Howarth C."/>
            <person name="Imamovic A."/>
            <person name="Ireland A."/>
            <person name="Larimer J."/>
            <person name="McCowan C."/>
            <person name="Murphy C."/>
            <person name="Pearson M."/>
            <person name="Poon T.W."/>
            <person name="Priest M."/>
            <person name="Roberts A."/>
            <person name="Saif S."/>
            <person name="Shea T."/>
            <person name="Sisk P."/>
            <person name="Sykes S."/>
            <person name="Wortman J."/>
            <person name="Nusbaum C."/>
            <person name="Birren B."/>
        </authorList>
    </citation>
    <scope>NUCLEOTIDE SEQUENCE [LARGE SCALE GENOMIC DNA]</scope>
    <source>
        <strain evidence="1 2">CJ01A1</strain>
    </source>
</reference>
<accession>W2VQC2</accession>
<comment type="caution">
    <text evidence="1">The sequence shown here is derived from an EMBL/GenBank/DDBJ whole genome shotgun (WGS) entry which is preliminary data.</text>
</comment>
<gene>
    <name evidence="1" type="ORF">F441_22140</name>
</gene>
<evidence type="ECO:0000313" key="1">
    <source>
        <dbReference type="EMBL" id="ETP00450.1"/>
    </source>
</evidence>
<protein>
    <submittedName>
        <fullName evidence="1">Uncharacterized protein</fullName>
    </submittedName>
</protein>
<dbReference type="EMBL" id="ANIX01004403">
    <property type="protein sequence ID" value="ETP00450.1"/>
    <property type="molecule type" value="Genomic_DNA"/>
</dbReference>
<evidence type="ECO:0000313" key="2">
    <source>
        <dbReference type="Proteomes" id="UP000018958"/>
    </source>
</evidence>
<feature type="non-terminal residue" evidence="1">
    <location>
        <position position="1"/>
    </location>
</feature>
<dbReference type="Proteomes" id="UP000018958">
    <property type="component" value="Unassembled WGS sequence"/>
</dbReference>
<organism evidence="1 2">
    <name type="scientific">Phytophthora nicotianae CJ01A1</name>
    <dbReference type="NCBI Taxonomy" id="1317063"/>
    <lineage>
        <taxon>Eukaryota</taxon>
        <taxon>Sar</taxon>
        <taxon>Stramenopiles</taxon>
        <taxon>Oomycota</taxon>
        <taxon>Peronosporomycetes</taxon>
        <taxon>Peronosporales</taxon>
        <taxon>Peronosporaceae</taxon>
        <taxon>Phytophthora</taxon>
    </lineage>
</organism>
<dbReference type="AlphaFoldDB" id="W2VQC2"/>
<name>W2VQC2_PHYNI</name>
<proteinExistence type="predicted"/>